<dbReference type="Gene3D" id="3.90.76.10">
    <property type="entry name" value="Dipeptide-binding Protein, Domain 1"/>
    <property type="match status" value="1"/>
</dbReference>
<keyword evidence="4 5" id="KW-0732">Signal</keyword>
<dbReference type="HOGENOM" id="CLU_017028_7_4_5"/>
<dbReference type="KEGG" id="mes:Meso_2408"/>
<dbReference type="STRING" id="266779.Meso_2408"/>
<proteinExistence type="inferred from homology"/>
<dbReference type="InterPro" id="IPR030678">
    <property type="entry name" value="Peptide/Ni-bd"/>
</dbReference>
<evidence type="ECO:0000259" key="6">
    <source>
        <dbReference type="Pfam" id="PF00496"/>
    </source>
</evidence>
<comment type="similarity">
    <text evidence="2">Belongs to the bacterial solute-binding protein 5 family.</text>
</comment>
<comment type="subcellular location">
    <subcellularLocation>
        <location evidence="1">Periplasm</location>
    </subcellularLocation>
</comment>
<dbReference type="InterPro" id="IPR000914">
    <property type="entry name" value="SBP_5_dom"/>
</dbReference>
<gene>
    <name evidence="7" type="ordered locus">Meso_2408</name>
</gene>
<accession>Q11FN2</accession>
<evidence type="ECO:0000256" key="1">
    <source>
        <dbReference type="ARBA" id="ARBA00004418"/>
    </source>
</evidence>
<evidence type="ECO:0000256" key="4">
    <source>
        <dbReference type="ARBA" id="ARBA00022729"/>
    </source>
</evidence>
<evidence type="ECO:0000256" key="2">
    <source>
        <dbReference type="ARBA" id="ARBA00005695"/>
    </source>
</evidence>
<dbReference type="GO" id="GO:0030288">
    <property type="term" value="C:outer membrane-bounded periplasmic space"/>
    <property type="evidence" value="ECO:0007669"/>
    <property type="project" value="UniProtKB-ARBA"/>
</dbReference>
<evidence type="ECO:0000256" key="3">
    <source>
        <dbReference type="ARBA" id="ARBA00022448"/>
    </source>
</evidence>
<feature type="chain" id="PRO_5004180068" evidence="5">
    <location>
        <begin position="29"/>
        <end position="505"/>
    </location>
</feature>
<dbReference type="Pfam" id="PF00496">
    <property type="entry name" value="SBP_bac_5"/>
    <property type="match status" value="1"/>
</dbReference>
<dbReference type="GO" id="GO:1904680">
    <property type="term" value="F:peptide transmembrane transporter activity"/>
    <property type="evidence" value="ECO:0007669"/>
    <property type="project" value="TreeGrafter"/>
</dbReference>
<protein>
    <submittedName>
        <fullName evidence="7">Extracellular solute-binding protein, family 5</fullName>
    </submittedName>
</protein>
<dbReference type="eggNOG" id="COG0747">
    <property type="taxonomic scope" value="Bacteria"/>
</dbReference>
<dbReference type="PIRSF" id="PIRSF002741">
    <property type="entry name" value="MppA"/>
    <property type="match status" value="1"/>
</dbReference>
<dbReference type="PANTHER" id="PTHR30290:SF9">
    <property type="entry name" value="OLIGOPEPTIDE-BINDING PROTEIN APPA"/>
    <property type="match status" value="1"/>
</dbReference>
<dbReference type="Gene3D" id="3.40.190.10">
    <property type="entry name" value="Periplasmic binding protein-like II"/>
    <property type="match status" value="1"/>
</dbReference>
<feature type="signal peptide" evidence="5">
    <location>
        <begin position="1"/>
        <end position="28"/>
    </location>
</feature>
<sequence length="505" mass="55688" precursor="true">MTFSFKRSLMAAAVGVSAVTLIAGSGLAQDNSTVVVAQAVDAYTMDPAKHSNFPTANILFQIYDGLIAEGENGELVPALAESWSNPDELTWRFKLREGVTFHNGEPFNAEAVKLSFERALDPEFKAPYFSRISHIKAVEVVDEYTVDFKTEEPFPTMLLSLYEASFPALIVPPAYAKENDGASIAAHPVGTGPYKFVEWLKDERVVLEANPDYWGGKPAIDKVVFRPIAETRTRIAELTSGGADIIVDVPPEDIAALDGGDTKVSTIASDSLYFLAFDTTRDTPLKDKRVRQAINYAVDVDAIQAALLNGMGTRIALTLPTNAFAYDQAWKPYPYDPEKAKQLLAEAGYPEGFEIPFMSRKGRYMKDSEIIEATAGFLARVGIKANIQYLEPGVWAQVSERKGREGITFPGWAGRDPQLVWAPLLITGQYQSYFSNPELDELLKAGASIIDPEERKANYAKAAEIIKEEAPHLPMIQPPLIYAIDAKLNWTPRSDGIIDLRKAHF</sequence>
<keyword evidence="3" id="KW-0813">Transport</keyword>
<dbReference type="PANTHER" id="PTHR30290">
    <property type="entry name" value="PERIPLASMIC BINDING COMPONENT OF ABC TRANSPORTER"/>
    <property type="match status" value="1"/>
</dbReference>
<dbReference type="EMBL" id="CP000390">
    <property type="protein sequence ID" value="ABG63793.1"/>
    <property type="molecule type" value="Genomic_DNA"/>
</dbReference>
<dbReference type="SUPFAM" id="SSF53850">
    <property type="entry name" value="Periplasmic binding protein-like II"/>
    <property type="match status" value="1"/>
</dbReference>
<evidence type="ECO:0000313" key="7">
    <source>
        <dbReference type="EMBL" id="ABG63793.1"/>
    </source>
</evidence>
<feature type="domain" description="Solute-binding protein family 5" evidence="6">
    <location>
        <begin position="74"/>
        <end position="418"/>
    </location>
</feature>
<name>Q11FN2_CHESB</name>
<dbReference type="OrthoDB" id="9803988at2"/>
<dbReference type="AlphaFoldDB" id="Q11FN2"/>
<dbReference type="InterPro" id="IPR039424">
    <property type="entry name" value="SBP_5"/>
</dbReference>
<evidence type="ECO:0000256" key="5">
    <source>
        <dbReference type="SAM" id="SignalP"/>
    </source>
</evidence>
<dbReference type="GO" id="GO:0043190">
    <property type="term" value="C:ATP-binding cassette (ABC) transporter complex"/>
    <property type="evidence" value="ECO:0007669"/>
    <property type="project" value="InterPro"/>
</dbReference>
<dbReference type="GO" id="GO:0015833">
    <property type="term" value="P:peptide transport"/>
    <property type="evidence" value="ECO:0007669"/>
    <property type="project" value="TreeGrafter"/>
</dbReference>
<dbReference type="CDD" id="cd08498">
    <property type="entry name" value="PBP2_NikA_DppA_OppA_like_2"/>
    <property type="match status" value="1"/>
</dbReference>
<organism evidence="7">
    <name type="scientific">Chelativorans sp. (strain BNC1)</name>
    <dbReference type="NCBI Taxonomy" id="266779"/>
    <lineage>
        <taxon>Bacteria</taxon>
        <taxon>Pseudomonadati</taxon>
        <taxon>Pseudomonadota</taxon>
        <taxon>Alphaproteobacteria</taxon>
        <taxon>Hyphomicrobiales</taxon>
        <taxon>Phyllobacteriaceae</taxon>
        <taxon>Chelativorans</taxon>
    </lineage>
</organism>
<dbReference type="Gene3D" id="3.10.105.10">
    <property type="entry name" value="Dipeptide-binding Protein, Domain 3"/>
    <property type="match status" value="1"/>
</dbReference>
<reference evidence="7" key="1">
    <citation type="submission" date="2006-06" db="EMBL/GenBank/DDBJ databases">
        <title>Complete sequence of chromosome of Chelativorans sp. BNC1.</title>
        <authorList>
            <consortium name="US DOE Joint Genome Institute"/>
            <person name="Copeland A."/>
            <person name="Lucas S."/>
            <person name="Lapidus A."/>
            <person name="Barry K."/>
            <person name="Detter J.C."/>
            <person name="Glavina del Rio T."/>
            <person name="Hammon N."/>
            <person name="Israni S."/>
            <person name="Dalin E."/>
            <person name="Tice H."/>
            <person name="Pitluck S."/>
            <person name="Chertkov O."/>
            <person name="Brettin T."/>
            <person name="Bruce D."/>
            <person name="Han C."/>
            <person name="Tapia R."/>
            <person name="Gilna P."/>
            <person name="Schmutz J."/>
            <person name="Larimer F."/>
            <person name="Land M."/>
            <person name="Hauser L."/>
            <person name="Kyrpides N."/>
            <person name="Mikhailova N."/>
            <person name="Richardson P."/>
        </authorList>
    </citation>
    <scope>NUCLEOTIDE SEQUENCE</scope>
    <source>
        <strain evidence="7">BNC1</strain>
    </source>
</reference>